<dbReference type="EMBL" id="QFVR01000030">
    <property type="protein sequence ID" value="PWI23864.1"/>
    <property type="molecule type" value="Genomic_DNA"/>
</dbReference>
<name>A0A2U3AH96_9BACL</name>
<dbReference type="InterPro" id="IPR042099">
    <property type="entry name" value="ANL_N_sf"/>
</dbReference>
<dbReference type="Pfam" id="PF13193">
    <property type="entry name" value="AMP-binding_C"/>
    <property type="match status" value="1"/>
</dbReference>
<dbReference type="PANTHER" id="PTHR24096:SF267">
    <property type="entry name" value="MALONATE--COA LIGASE ACSF3, MITOCHONDRIAL"/>
    <property type="match status" value="1"/>
</dbReference>
<dbReference type="InterPro" id="IPR025110">
    <property type="entry name" value="AMP-bd_C"/>
</dbReference>
<gene>
    <name evidence="5" type="ORF">DEX24_15465</name>
</gene>
<dbReference type="Pfam" id="PF00501">
    <property type="entry name" value="AMP-binding"/>
    <property type="match status" value="1"/>
</dbReference>
<dbReference type="Proteomes" id="UP000245938">
    <property type="component" value="Unassembled WGS sequence"/>
</dbReference>
<comment type="caution">
    <text evidence="5">The sequence shown here is derived from an EMBL/GenBank/DDBJ whole genome shotgun (WGS) entry which is preliminary data.</text>
</comment>
<dbReference type="SUPFAM" id="SSF56801">
    <property type="entry name" value="Acetyl-CoA synthetase-like"/>
    <property type="match status" value="1"/>
</dbReference>
<protein>
    <submittedName>
        <fullName evidence="5">Long-chain fatty acid--CoA ligase</fullName>
    </submittedName>
</protein>
<dbReference type="InterPro" id="IPR000873">
    <property type="entry name" value="AMP-dep_synth/lig_dom"/>
</dbReference>
<evidence type="ECO:0000313" key="6">
    <source>
        <dbReference type="Proteomes" id="UP000245938"/>
    </source>
</evidence>
<dbReference type="OrthoDB" id="9765680at2"/>
<dbReference type="PANTHER" id="PTHR24096">
    <property type="entry name" value="LONG-CHAIN-FATTY-ACID--COA LIGASE"/>
    <property type="match status" value="1"/>
</dbReference>
<dbReference type="GO" id="GO:0016405">
    <property type="term" value="F:CoA-ligase activity"/>
    <property type="evidence" value="ECO:0007669"/>
    <property type="project" value="TreeGrafter"/>
</dbReference>
<accession>A0A2U3AH96</accession>
<dbReference type="Gene3D" id="3.40.50.12780">
    <property type="entry name" value="N-terminal domain of ligase-like"/>
    <property type="match status" value="1"/>
</dbReference>
<reference evidence="5 6" key="1">
    <citation type="submission" date="2018-05" db="EMBL/GenBank/DDBJ databases">
        <title>Kurthia sibirica genome sequence.</title>
        <authorList>
            <person name="Maclea K.S."/>
            <person name="Goen A.E."/>
        </authorList>
    </citation>
    <scope>NUCLEOTIDE SEQUENCE [LARGE SCALE GENOMIC DNA]</scope>
    <source>
        <strain evidence="5 6">ATCC 49154</strain>
    </source>
</reference>
<feature type="domain" description="AMP-binding enzyme C-terminal" evidence="4">
    <location>
        <begin position="412"/>
        <end position="487"/>
    </location>
</feature>
<dbReference type="RefSeq" id="WP_109307294.1">
    <property type="nucleotide sequence ID" value="NZ_BJUF01000047.1"/>
</dbReference>
<keyword evidence="6" id="KW-1185">Reference proteome</keyword>
<feature type="domain" description="AMP-dependent synthetase/ligase" evidence="3">
    <location>
        <begin position="17"/>
        <end position="362"/>
    </location>
</feature>
<evidence type="ECO:0000256" key="2">
    <source>
        <dbReference type="ARBA" id="ARBA00022598"/>
    </source>
</evidence>
<dbReference type="FunFam" id="3.30.300.30:FF:000008">
    <property type="entry name" value="2,3-dihydroxybenzoate-AMP ligase"/>
    <property type="match status" value="1"/>
</dbReference>
<comment type="similarity">
    <text evidence="1">Belongs to the ATP-dependent AMP-binding enzyme family.</text>
</comment>
<dbReference type="Gene3D" id="3.30.300.30">
    <property type="match status" value="1"/>
</dbReference>
<evidence type="ECO:0000256" key="1">
    <source>
        <dbReference type="ARBA" id="ARBA00006432"/>
    </source>
</evidence>
<evidence type="ECO:0000313" key="5">
    <source>
        <dbReference type="EMBL" id="PWI23864.1"/>
    </source>
</evidence>
<proteinExistence type="inferred from homology"/>
<evidence type="ECO:0000259" key="4">
    <source>
        <dbReference type="Pfam" id="PF13193"/>
    </source>
</evidence>
<dbReference type="InterPro" id="IPR020845">
    <property type="entry name" value="AMP-binding_CS"/>
</dbReference>
<sequence>MGINIGQLLTSRHVMMGDKIGFIREEKQFTFSQMNNRANAFAAYLTSLTIQAGDKIAVLCKNNEDVIAVFFGAAKIGVVTVVLNYRLQVAELQYIVNNSDTKLIVFDRLFEEAITALKPLVAVENYISHSTSPSLSSVFAPFAKEPQQITGGDDAILMMYTSGTTGRPKGTLLSHNNLQAASIGLSHTIDWWQNDRFLMIAPFFHIGGFAPLVTNVHTGATMVLMEDFQPVEAWKLIEQEKITTMMTVPTMLAFLLKTYPMITSDYSSLRYISCGASAVPTPLILGFRKMGIPIHQVYGITEYTGAVTFWKEEQHPEKFDSMGKIVMQGGLEIRDSMTKNQLPQGSIGEIVLTGPQVFVGYYKNEEAFHSVVQDGAFYTGDVGYIDNDGFLYVVDRLKDIIISGGENIYSAELELAMTQHPAIAEIAVIGVPNEKWQEVPRAYIVLHPDELLTEAEVIAFSKEKLASYKSIKEVIFVDELPRNAVGKILKTHLKATTSQ</sequence>
<organism evidence="5 6">
    <name type="scientific">Kurthia sibirica</name>
    <dbReference type="NCBI Taxonomy" id="202750"/>
    <lineage>
        <taxon>Bacteria</taxon>
        <taxon>Bacillati</taxon>
        <taxon>Bacillota</taxon>
        <taxon>Bacilli</taxon>
        <taxon>Bacillales</taxon>
        <taxon>Caryophanaceae</taxon>
        <taxon>Kurthia</taxon>
    </lineage>
</organism>
<evidence type="ECO:0000259" key="3">
    <source>
        <dbReference type="Pfam" id="PF00501"/>
    </source>
</evidence>
<dbReference type="InterPro" id="IPR045851">
    <property type="entry name" value="AMP-bd_C_sf"/>
</dbReference>
<dbReference type="AlphaFoldDB" id="A0A2U3AH96"/>
<dbReference type="PROSITE" id="PS00455">
    <property type="entry name" value="AMP_BINDING"/>
    <property type="match status" value="1"/>
</dbReference>
<keyword evidence="2 5" id="KW-0436">Ligase</keyword>